<organism evidence="2">
    <name type="scientific">Cyanothece sp. (strain PCC 7425 / ATCC 29141)</name>
    <dbReference type="NCBI Taxonomy" id="395961"/>
    <lineage>
        <taxon>Bacteria</taxon>
        <taxon>Bacillati</taxon>
        <taxon>Cyanobacteriota</taxon>
        <taxon>Cyanophyceae</taxon>
        <taxon>Gomontiellales</taxon>
        <taxon>Cyanothecaceae</taxon>
        <taxon>Cyanothece</taxon>
    </lineage>
</organism>
<name>B8HW57_CYAP4</name>
<dbReference type="InterPro" id="IPR029058">
    <property type="entry name" value="AB_hydrolase_fold"/>
</dbReference>
<sequence length="305" mass="33128">MAEGIDMNLFPPGFECQSIEISLGKMAYCTSTTPPWGNFDPRSKPPLIFLHSVGGGSSAYEWSKVYPAFNSDYRIIAPDLIGWGASAHPVKDYQVSDYGQMISELIHQLTTPPVALVASSLTAGMTIRLAIERPELFQALLLVCPTGFADFGIDYARGLAAQVAGIGGVDRLIYALGAANEFAVRTFLEQVLFAQPDRVTAEMVAAYLASATQPNAEYTALSSLRGDLCFDLALYLPQLTIPTVILWGEHDRFTGVKVGQRLAKLNPQAVKHFCPIPDTGVLAHLEQPAIVIGLIQKYFLPLLSH</sequence>
<keyword evidence="2" id="KW-0378">Hydrolase</keyword>
<gene>
    <name evidence="2" type="ordered locus">Cyan7425_2276</name>
</gene>
<dbReference type="EMBL" id="CP001344">
    <property type="protein sequence ID" value="ACL44636.1"/>
    <property type="molecule type" value="Genomic_DNA"/>
</dbReference>
<proteinExistence type="predicted"/>
<dbReference type="PRINTS" id="PR00111">
    <property type="entry name" value="ABHYDROLASE"/>
</dbReference>
<evidence type="ECO:0000313" key="2">
    <source>
        <dbReference type="EMBL" id="ACL44636.1"/>
    </source>
</evidence>
<dbReference type="eggNOG" id="COG0596">
    <property type="taxonomic scope" value="Bacteria"/>
</dbReference>
<evidence type="ECO:0000259" key="1">
    <source>
        <dbReference type="Pfam" id="PF12697"/>
    </source>
</evidence>
<feature type="domain" description="AB hydrolase-1" evidence="1">
    <location>
        <begin position="47"/>
        <end position="291"/>
    </location>
</feature>
<dbReference type="AlphaFoldDB" id="B8HW57"/>
<dbReference type="InterPro" id="IPR000073">
    <property type="entry name" value="AB_hydrolase_1"/>
</dbReference>
<dbReference type="ESTHER" id="cyap4-b8hw57">
    <property type="family name" value="6_AlphaBeta_hydrolase"/>
</dbReference>
<reference evidence="2" key="1">
    <citation type="submission" date="2009-01" db="EMBL/GenBank/DDBJ databases">
        <title>Complete sequence of chromosome Cyanothece sp. PCC 7425.</title>
        <authorList>
            <consortium name="US DOE Joint Genome Institute"/>
            <person name="Lucas S."/>
            <person name="Copeland A."/>
            <person name="Lapidus A."/>
            <person name="Glavina del Rio T."/>
            <person name="Dalin E."/>
            <person name="Tice H."/>
            <person name="Bruce D."/>
            <person name="Goodwin L."/>
            <person name="Pitluck S."/>
            <person name="Sims D."/>
            <person name="Meineke L."/>
            <person name="Brettin T."/>
            <person name="Detter J.C."/>
            <person name="Han C."/>
            <person name="Larimer F."/>
            <person name="Land M."/>
            <person name="Hauser L."/>
            <person name="Kyrpides N."/>
            <person name="Ovchinnikova G."/>
            <person name="Liberton M."/>
            <person name="Stoeckel J."/>
            <person name="Banerjee A."/>
            <person name="Singh A."/>
            <person name="Page L."/>
            <person name="Sato H."/>
            <person name="Zhao L."/>
            <person name="Sherman L."/>
            <person name="Pakrasi H."/>
            <person name="Richardson P."/>
        </authorList>
    </citation>
    <scope>NUCLEOTIDE SEQUENCE</scope>
    <source>
        <strain evidence="2">PCC 7425</strain>
    </source>
</reference>
<dbReference type="GO" id="GO:0016787">
    <property type="term" value="F:hydrolase activity"/>
    <property type="evidence" value="ECO:0007669"/>
    <property type="project" value="UniProtKB-KW"/>
</dbReference>
<dbReference type="Gene3D" id="3.40.50.1820">
    <property type="entry name" value="alpha/beta hydrolase"/>
    <property type="match status" value="1"/>
</dbReference>
<dbReference type="STRING" id="395961.Cyan7425_2276"/>
<protein>
    <submittedName>
        <fullName evidence="2">Alpha/beta hydrolase fold protein</fullName>
    </submittedName>
</protein>
<dbReference type="SUPFAM" id="SSF53474">
    <property type="entry name" value="alpha/beta-Hydrolases"/>
    <property type="match status" value="1"/>
</dbReference>
<accession>B8HW57</accession>
<dbReference type="HOGENOM" id="CLU_020336_13_4_3"/>
<dbReference type="PANTHER" id="PTHR46438:SF2">
    <property type="entry name" value="ALPHA_BETA-HYDROLASES SUPERFAMILY PROTEIN"/>
    <property type="match status" value="1"/>
</dbReference>
<dbReference type="PANTHER" id="PTHR46438">
    <property type="entry name" value="ALPHA/BETA-HYDROLASES SUPERFAMILY PROTEIN"/>
    <property type="match status" value="1"/>
</dbReference>
<dbReference type="Pfam" id="PF12697">
    <property type="entry name" value="Abhydrolase_6"/>
    <property type="match status" value="1"/>
</dbReference>
<dbReference type="KEGG" id="cyn:Cyan7425_2276"/>